<dbReference type="Gene3D" id="3.40.640.10">
    <property type="entry name" value="Type I PLP-dependent aspartate aminotransferase-like (Major domain)"/>
    <property type="match status" value="1"/>
</dbReference>
<dbReference type="InterPro" id="IPR015421">
    <property type="entry name" value="PyrdxlP-dep_Trfase_major"/>
</dbReference>
<comment type="catalytic activity">
    <reaction evidence="10">
        <text>O-acetyl-L-homoserine + hydrogen sulfide = L-homocysteine + acetate</text>
        <dbReference type="Rhea" id="RHEA:27822"/>
        <dbReference type="ChEBI" id="CHEBI:29919"/>
        <dbReference type="ChEBI" id="CHEBI:30089"/>
        <dbReference type="ChEBI" id="CHEBI:57716"/>
        <dbReference type="ChEBI" id="CHEBI:58199"/>
        <dbReference type="EC" id="2.5.1.49"/>
    </reaction>
</comment>
<dbReference type="GO" id="GO:0030170">
    <property type="term" value="F:pyridoxal phosphate binding"/>
    <property type="evidence" value="ECO:0007669"/>
    <property type="project" value="InterPro"/>
</dbReference>
<dbReference type="GO" id="GO:0004124">
    <property type="term" value="F:cysteine synthase activity"/>
    <property type="evidence" value="ECO:0007669"/>
    <property type="project" value="TreeGrafter"/>
</dbReference>
<dbReference type="EC" id="2.5.1.49" evidence="12"/>
<dbReference type="NCBIfam" id="TIGR01326">
    <property type="entry name" value="OAH_OAS_sulfhy"/>
    <property type="match status" value="1"/>
</dbReference>
<dbReference type="FunFam" id="3.40.640.10:FF:000035">
    <property type="entry name" value="O-succinylhomoserine sulfhydrylase"/>
    <property type="match status" value="1"/>
</dbReference>
<evidence type="ECO:0000256" key="13">
    <source>
        <dbReference type="SAM" id="MobiDB-lite"/>
    </source>
</evidence>
<evidence type="ECO:0000256" key="5">
    <source>
        <dbReference type="ARBA" id="ARBA00022605"/>
    </source>
</evidence>
<comment type="cofactor">
    <cofactor evidence="1">
        <name>pyridoxal 5'-phosphate</name>
        <dbReference type="ChEBI" id="CHEBI:597326"/>
    </cofactor>
</comment>
<dbReference type="InterPro" id="IPR006235">
    <property type="entry name" value="OAc-hSer/O-AcSer_sulfhydrylase"/>
</dbReference>
<dbReference type="EMBL" id="MU853232">
    <property type="protein sequence ID" value="KAK4121780.1"/>
    <property type="molecule type" value="Genomic_DNA"/>
</dbReference>
<evidence type="ECO:0000256" key="3">
    <source>
        <dbReference type="ARBA" id="ARBA00009077"/>
    </source>
</evidence>
<name>A0AAN6TX21_9PEZI</name>
<dbReference type="SUPFAM" id="SSF53383">
    <property type="entry name" value="PLP-dependent transferases"/>
    <property type="match status" value="1"/>
</dbReference>
<dbReference type="GO" id="GO:0071269">
    <property type="term" value="P:L-homocysteine biosynthetic process"/>
    <property type="evidence" value="ECO:0007669"/>
    <property type="project" value="TreeGrafter"/>
</dbReference>
<evidence type="ECO:0000313" key="16">
    <source>
        <dbReference type="Proteomes" id="UP001302602"/>
    </source>
</evidence>
<dbReference type="PANTHER" id="PTHR43797">
    <property type="entry name" value="HOMOCYSTEINE/CYSTEINE SYNTHASE"/>
    <property type="match status" value="1"/>
</dbReference>
<dbReference type="InterPro" id="IPR000277">
    <property type="entry name" value="Cys/Met-Metab_PyrdxlP-dep_enz"/>
</dbReference>
<dbReference type="PROSITE" id="PS00868">
    <property type="entry name" value="CYS_MET_METAB_PP"/>
    <property type="match status" value="1"/>
</dbReference>
<keyword evidence="7" id="KW-0663">Pyridoxal phosphate</keyword>
<evidence type="ECO:0000256" key="12">
    <source>
        <dbReference type="ARBA" id="ARBA00066529"/>
    </source>
</evidence>
<evidence type="ECO:0000256" key="9">
    <source>
        <dbReference type="ARBA" id="ARBA00050655"/>
    </source>
</evidence>
<evidence type="ECO:0000256" key="2">
    <source>
        <dbReference type="ARBA" id="ARBA00004496"/>
    </source>
</evidence>
<keyword evidence="8" id="KW-0486">Methionine biosynthesis</keyword>
<proteinExistence type="inferred from homology"/>
<keyword evidence="5" id="KW-0028">Amino-acid biosynthesis</keyword>
<dbReference type="GeneID" id="87825959"/>
<organism evidence="15 16">
    <name type="scientific">Parathielavia appendiculata</name>
    <dbReference type="NCBI Taxonomy" id="2587402"/>
    <lineage>
        <taxon>Eukaryota</taxon>
        <taxon>Fungi</taxon>
        <taxon>Dikarya</taxon>
        <taxon>Ascomycota</taxon>
        <taxon>Pezizomycotina</taxon>
        <taxon>Sordariomycetes</taxon>
        <taxon>Sordariomycetidae</taxon>
        <taxon>Sordariales</taxon>
        <taxon>Chaetomiaceae</taxon>
        <taxon>Parathielavia</taxon>
    </lineage>
</organism>
<dbReference type="AlphaFoldDB" id="A0AAN6TX21"/>
<gene>
    <name evidence="15" type="ORF">N657DRAFT_576577</name>
</gene>
<evidence type="ECO:0000313" key="15">
    <source>
        <dbReference type="EMBL" id="KAK4121780.1"/>
    </source>
</evidence>
<feature type="compositionally biased region" description="Basic and acidic residues" evidence="13">
    <location>
        <begin position="699"/>
        <end position="715"/>
    </location>
</feature>
<dbReference type="InterPro" id="IPR015422">
    <property type="entry name" value="PyrdxlP-dep_Trfase_small"/>
</dbReference>
<comment type="catalytic activity">
    <reaction evidence="9">
        <text>O-acetyl-L-homoserine + methanethiol = L-methionine + acetate + H(+)</text>
        <dbReference type="Rhea" id="RHEA:10048"/>
        <dbReference type="ChEBI" id="CHEBI:15378"/>
        <dbReference type="ChEBI" id="CHEBI:16007"/>
        <dbReference type="ChEBI" id="CHEBI:30089"/>
        <dbReference type="ChEBI" id="CHEBI:57716"/>
        <dbReference type="ChEBI" id="CHEBI:57844"/>
        <dbReference type="EC" id="2.5.1.49"/>
    </reaction>
</comment>
<dbReference type="Pfam" id="PF01053">
    <property type="entry name" value="Cys_Met_Meta_PP"/>
    <property type="match status" value="1"/>
</dbReference>
<keyword evidence="4" id="KW-0963">Cytoplasm</keyword>
<comment type="pathway">
    <text evidence="11">Amino-acid biosynthesis; L-methionine biosynthesis via de novo pathway; L-homocysteine from O-acetyl-L-homoserine.</text>
</comment>
<comment type="subcellular location">
    <subcellularLocation>
        <location evidence="2">Cytoplasm</location>
    </subcellularLocation>
</comment>
<comment type="similarity">
    <text evidence="3">Belongs to the trans-sulfuration enzymes family.</text>
</comment>
<dbReference type="PANTHER" id="PTHR43797:SF2">
    <property type="entry name" value="HOMOCYSTEINE_CYSTEINE SYNTHASE"/>
    <property type="match status" value="1"/>
</dbReference>
<accession>A0AAN6TX21</accession>
<dbReference type="GO" id="GO:0006535">
    <property type="term" value="P:cysteine biosynthetic process from serine"/>
    <property type="evidence" value="ECO:0007669"/>
    <property type="project" value="TreeGrafter"/>
</dbReference>
<evidence type="ECO:0000256" key="1">
    <source>
        <dbReference type="ARBA" id="ARBA00001933"/>
    </source>
</evidence>
<reference evidence="15" key="2">
    <citation type="submission" date="2023-05" db="EMBL/GenBank/DDBJ databases">
        <authorList>
            <consortium name="Lawrence Berkeley National Laboratory"/>
            <person name="Steindorff A."/>
            <person name="Hensen N."/>
            <person name="Bonometti L."/>
            <person name="Westerberg I."/>
            <person name="Brannstrom I.O."/>
            <person name="Guillou S."/>
            <person name="Cros-Aarteil S."/>
            <person name="Calhoun S."/>
            <person name="Haridas S."/>
            <person name="Kuo A."/>
            <person name="Mondo S."/>
            <person name="Pangilinan J."/>
            <person name="Riley R."/>
            <person name="Labutti K."/>
            <person name="Andreopoulos B."/>
            <person name="Lipzen A."/>
            <person name="Chen C."/>
            <person name="Yanf M."/>
            <person name="Daum C."/>
            <person name="Ng V."/>
            <person name="Clum A."/>
            <person name="Ohm R."/>
            <person name="Martin F."/>
            <person name="Silar P."/>
            <person name="Natvig D."/>
            <person name="Lalanne C."/>
            <person name="Gautier V."/>
            <person name="Ament-Velasquez S.L."/>
            <person name="Kruys A."/>
            <person name="Hutchinson M.I."/>
            <person name="Powell A.J."/>
            <person name="Barry K."/>
            <person name="Miller A.N."/>
            <person name="Grigoriev I.V."/>
            <person name="Debuchy R."/>
            <person name="Gladieux P."/>
            <person name="Thoren M.H."/>
            <person name="Johannesson H."/>
        </authorList>
    </citation>
    <scope>NUCLEOTIDE SEQUENCE</scope>
    <source>
        <strain evidence="15">CBS 731.68</strain>
    </source>
</reference>
<evidence type="ECO:0000256" key="11">
    <source>
        <dbReference type="ARBA" id="ARBA00060627"/>
    </source>
</evidence>
<keyword evidence="16" id="KW-1185">Reference proteome</keyword>
<feature type="domain" description="ER membrane protein complex subunit 7 beta-sandwich" evidence="14">
    <location>
        <begin position="491"/>
        <end position="632"/>
    </location>
</feature>
<dbReference type="Gene3D" id="3.90.1150.10">
    <property type="entry name" value="Aspartate Aminotransferase, domain 1"/>
    <property type="match status" value="1"/>
</dbReference>
<evidence type="ECO:0000256" key="6">
    <source>
        <dbReference type="ARBA" id="ARBA00022679"/>
    </source>
</evidence>
<evidence type="ECO:0000256" key="10">
    <source>
        <dbReference type="ARBA" id="ARBA00052629"/>
    </source>
</evidence>
<reference evidence="15" key="1">
    <citation type="journal article" date="2023" name="Mol. Phylogenet. Evol.">
        <title>Genome-scale phylogeny and comparative genomics of the fungal order Sordariales.</title>
        <authorList>
            <person name="Hensen N."/>
            <person name="Bonometti L."/>
            <person name="Westerberg I."/>
            <person name="Brannstrom I.O."/>
            <person name="Guillou S."/>
            <person name="Cros-Aarteil S."/>
            <person name="Calhoun S."/>
            <person name="Haridas S."/>
            <person name="Kuo A."/>
            <person name="Mondo S."/>
            <person name="Pangilinan J."/>
            <person name="Riley R."/>
            <person name="LaButti K."/>
            <person name="Andreopoulos B."/>
            <person name="Lipzen A."/>
            <person name="Chen C."/>
            <person name="Yan M."/>
            <person name="Daum C."/>
            <person name="Ng V."/>
            <person name="Clum A."/>
            <person name="Steindorff A."/>
            <person name="Ohm R.A."/>
            <person name="Martin F."/>
            <person name="Silar P."/>
            <person name="Natvig D.O."/>
            <person name="Lalanne C."/>
            <person name="Gautier V."/>
            <person name="Ament-Velasquez S.L."/>
            <person name="Kruys A."/>
            <person name="Hutchinson M.I."/>
            <person name="Powell A.J."/>
            <person name="Barry K."/>
            <person name="Miller A.N."/>
            <person name="Grigoriev I.V."/>
            <person name="Debuchy R."/>
            <person name="Gladieux P."/>
            <person name="Hiltunen Thoren M."/>
            <person name="Johannesson H."/>
        </authorList>
    </citation>
    <scope>NUCLEOTIDE SEQUENCE</scope>
    <source>
        <strain evidence="15">CBS 731.68</strain>
    </source>
</reference>
<feature type="region of interest" description="Disordered" evidence="13">
    <location>
        <begin position="695"/>
        <end position="715"/>
    </location>
</feature>
<evidence type="ECO:0000256" key="8">
    <source>
        <dbReference type="ARBA" id="ARBA00023167"/>
    </source>
</evidence>
<dbReference type="RefSeq" id="XP_062645551.1">
    <property type="nucleotide sequence ID" value="XM_062789189.1"/>
</dbReference>
<sequence length="715" mass="77014">MSDLSQKFETLQLHAGQEPDPTTNARAVPIYASTSFVFNDSAHGARLFGLKEFGNIYSRIMNPTVDVFEKRIAALEGGVAAVAASSGQAAQFMAIAALAHAGDNIVSTSNLYGGTYNQFKVLFSRFGITTKFVTGDKPEDLAAAIDEKTKAVYIESIGNPRYNVPDFEVIAKVAHEAGVPVVVDNTFGAGGYFVRPIEHGADIVVHSATKWIGGHGTTIGGVIVDSGKFDWGKHAKRFPQMVEPSDGYHGLKFWETFGAITFAIRVRVEILRDLGACLNPFGAQQLLLGLETLSLRAERHAQNALALARYLENSNYVSWVSYPGLESHPSHEMAKKYLKRGFGGVLSFGVKGGGAAGSQIVDGFKLVSNLANVGDSKTLAIHPWTTTHEQLSDEEKISSGVTEDLIRISVGTEHIDDIIADFEQSNHIQPAPSCARQQYTAIMHLPKLLFPFLGLLLHHSTPATAKSKPSTTAATTTITLRIPPSPPHLPNPHLLPPSTHATLTTLGQSFSAPLSVSNTFVFRDVPAGSYLVDVHCLTHAFAPLRLDVARSAVQVEAGGLGQEEDGVVEVKAWETFRGNDWGNKGESLPVGQMEGVSGVMVVDVKVFGAKGYFMERSSFSVLSIFKNPIILLSLASMGLFFGMPKLVENMDPEMRAEWEERQKENPMNSIMGAASGQNANPLSNFDMAAFLAGSGSNNKAEEGNGKGKGESKKKR</sequence>
<evidence type="ECO:0000256" key="7">
    <source>
        <dbReference type="ARBA" id="ARBA00022898"/>
    </source>
</evidence>
<dbReference type="FunFam" id="3.90.1150.10:FF:000083">
    <property type="entry name" value="O-acetylhomoserine sulfhydrylase"/>
    <property type="match status" value="1"/>
</dbReference>
<dbReference type="InterPro" id="IPR054542">
    <property type="entry name" value="Cys_met_metab_PP"/>
</dbReference>
<evidence type="ECO:0000256" key="4">
    <source>
        <dbReference type="ARBA" id="ARBA00022490"/>
    </source>
</evidence>
<dbReference type="Proteomes" id="UP001302602">
    <property type="component" value="Unassembled WGS sequence"/>
</dbReference>
<dbReference type="GO" id="GO:0003961">
    <property type="term" value="F:O-acetylhomoserine aminocarboxypropyltransferase activity"/>
    <property type="evidence" value="ECO:0007669"/>
    <property type="project" value="UniProtKB-EC"/>
</dbReference>
<dbReference type="CDD" id="cd00614">
    <property type="entry name" value="CGS_like"/>
    <property type="match status" value="1"/>
</dbReference>
<dbReference type="GO" id="GO:0019346">
    <property type="term" value="P:transsulfuration"/>
    <property type="evidence" value="ECO:0007669"/>
    <property type="project" value="InterPro"/>
</dbReference>
<dbReference type="Pfam" id="PF09430">
    <property type="entry name" value="EMC7_beta-sandw"/>
    <property type="match status" value="1"/>
</dbReference>
<keyword evidence="6" id="KW-0808">Transferase</keyword>
<comment type="caution">
    <text evidence="15">The sequence shown here is derived from an EMBL/GenBank/DDBJ whole genome shotgun (WGS) entry which is preliminary data.</text>
</comment>
<evidence type="ECO:0000259" key="14">
    <source>
        <dbReference type="Pfam" id="PF09430"/>
    </source>
</evidence>
<dbReference type="InterPro" id="IPR015424">
    <property type="entry name" value="PyrdxlP-dep_Trfase"/>
</dbReference>
<protein>
    <recommendedName>
        <fullName evidence="12">O-acetylhomoserine aminocarboxypropyltransferase</fullName>
        <ecNumber evidence="12">2.5.1.49</ecNumber>
    </recommendedName>
</protein>
<dbReference type="GO" id="GO:0005737">
    <property type="term" value="C:cytoplasm"/>
    <property type="evidence" value="ECO:0007669"/>
    <property type="project" value="UniProtKB-SubCell"/>
</dbReference>
<dbReference type="InterPro" id="IPR019008">
    <property type="entry name" value="Beta_sandwich_EMC7"/>
</dbReference>